<dbReference type="GO" id="GO:0043137">
    <property type="term" value="P:DNA replication, removal of RNA primer"/>
    <property type="evidence" value="ECO:0007669"/>
    <property type="project" value="TreeGrafter"/>
</dbReference>
<evidence type="ECO:0000256" key="2">
    <source>
        <dbReference type="ARBA" id="ARBA00005300"/>
    </source>
</evidence>
<keyword evidence="5" id="KW-0479">Metal-binding</keyword>
<reference evidence="9" key="1">
    <citation type="journal article" date="2014" name="PLoS ONE">
        <title>Transcriptome-Based Identification of ABC Transporters in the Western Tarnished Plant Bug Lygus hesperus.</title>
        <authorList>
            <person name="Hull J.J."/>
            <person name="Chaney K."/>
            <person name="Geib S.M."/>
            <person name="Fabrick J.A."/>
            <person name="Brent C.S."/>
            <person name="Walsh D."/>
            <person name="Lavine L.C."/>
        </authorList>
    </citation>
    <scope>NUCLEOTIDE SEQUENCE</scope>
</reference>
<keyword evidence="6" id="KW-0255">Endonuclease</keyword>
<dbReference type="EC" id="3.1.26.4" evidence="3"/>
<evidence type="ECO:0000256" key="6">
    <source>
        <dbReference type="ARBA" id="ARBA00022759"/>
    </source>
</evidence>
<dbReference type="PANTHER" id="PTHR10642">
    <property type="entry name" value="RIBONUCLEASE H1"/>
    <property type="match status" value="1"/>
</dbReference>
<feature type="non-terminal residue" evidence="9">
    <location>
        <position position="296"/>
    </location>
</feature>
<feature type="domain" description="RNase H type-1" evidence="8">
    <location>
        <begin position="149"/>
        <end position="282"/>
    </location>
</feature>
<keyword evidence="4" id="KW-0540">Nuclease</keyword>
<dbReference type="CDD" id="cd09276">
    <property type="entry name" value="Rnase_HI_RT_non_LTR"/>
    <property type="match status" value="1"/>
</dbReference>
<name>A0A0A9W1L9_LYGHE</name>
<organism evidence="9">
    <name type="scientific">Lygus hesperus</name>
    <name type="common">Western plant bug</name>
    <dbReference type="NCBI Taxonomy" id="30085"/>
    <lineage>
        <taxon>Eukaryota</taxon>
        <taxon>Metazoa</taxon>
        <taxon>Ecdysozoa</taxon>
        <taxon>Arthropoda</taxon>
        <taxon>Hexapoda</taxon>
        <taxon>Insecta</taxon>
        <taxon>Pterygota</taxon>
        <taxon>Neoptera</taxon>
        <taxon>Paraneoptera</taxon>
        <taxon>Hemiptera</taxon>
        <taxon>Heteroptera</taxon>
        <taxon>Panheteroptera</taxon>
        <taxon>Cimicomorpha</taxon>
        <taxon>Miridae</taxon>
        <taxon>Mirini</taxon>
        <taxon>Lygus</taxon>
    </lineage>
</organism>
<dbReference type="PANTHER" id="PTHR10642:SF26">
    <property type="entry name" value="RIBONUCLEASE H1"/>
    <property type="match status" value="1"/>
</dbReference>
<proteinExistence type="inferred from homology"/>
<evidence type="ECO:0000256" key="4">
    <source>
        <dbReference type="ARBA" id="ARBA00022722"/>
    </source>
</evidence>
<comment type="similarity">
    <text evidence="2">Belongs to the RNase H family.</text>
</comment>
<accession>A0A0A9W1L9</accession>
<reference evidence="9" key="2">
    <citation type="submission" date="2014-07" db="EMBL/GenBank/DDBJ databases">
        <authorList>
            <person name="Hull J."/>
        </authorList>
    </citation>
    <scope>NUCLEOTIDE SEQUENCE</scope>
</reference>
<gene>
    <name evidence="9" type="ORF">CM83_103419</name>
</gene>
<keyword evidence="7" id="KW-0378">Hydrolase</keyword>
<evidence type="ECO:0000313" key="9">
    <source>
        <dbReference type="EMBL" id="JAG00353.1"/>
    </source>
</evidence>
<dbReference type="InterPro" id="IPR036397">
    <property type="entry name" value="RNaseH_sf"/>
</dbReference>
<evidence type="ECO:0000259" key="8">
    <source>
        <dbReference type="PROSITE" id="PS50879"/>
    </source>
</evidence>
<dbReference type="InterPro" id="IPR012337">
    <property type="entry name" value="RNaseH-like_sf"/>
</dbReference>
<dbReference type="GO" id="GO:0003676">
    <property type="term" value="F:nucleic acid binding"/>
    <property type="evidence" value="ECO:0007669"/>
    <property type="project" value="InterPro"/>
</dbReference>
<sequence length="296" mass="33304">PSTKKNMQDIQKLQNQAMRQILGAVKSSPVVSLHALTGLLPIEHWATETATKQMLHLIVNSQEIRESLKKLHEALAGQGHHKHRKTLLQNLWMKINSNNIYLPDTASLHKRVNTSRQGKLKPDIPGLKKKTSSSLEARARAIEHIHSNFHNHVQIYTDGAKNQHGTAAAMWCRDHDCTRGTRLRDATSVFQAELHGIELAVQHMTEHALGSKFVIITDSQSAIQALKNICKGQVIPLPMMRVHECLESRWVDGTDLTLQWCPSHVNVDGNERADRASVQASQETTIDISTRMEYKD</sequence>
<dbReference type="SUPFAM" id="SSF53098">
    <property type="entry name" value="Ribonuclease H-like"/>
    <property type="match status" value="1"/>
</dbReference>
<evidence type="ECO:0000256" key="3">
    <source>
        <dbReference type="ARBA" id="ARBA00012180"/>
    </source>
</evidence>
<dbReference type="GO" id="GO:0046872">
    <property type="term" value="F:metal ion binding"/>
    <property type="evidence" value="ECO:0007669"/>
    <property type="project" value="UniProtKB-KW"/>
</dbReference>
<feature type="non-terminal residue" evidence="9">
    <location>
        <position position="1"/>
    </location>
</feature>
<comment type="catalytic activity">
    <reaction evidence="1">
        <text>Endonucleolytic cleavage to 5'-phosphomonoester.</text>
        <dbReference type="EC" id="3.1.26.4"/>
    </reaction>
</comment>
<dbReference type="InterPro" id="IPR002156">
    <property type="entry name" value="RNaseH_domain"/>
</dbReference>
<dbReference type="Gene3D" id="3.30.420.10">
    <property type="entry name" value="Ribonuclease H-like superfamily/Ribonuclease H"/>
    <property type="match status" value="1"/>
</dbReference>
<evidence type="ECO:0000256" key="1">
    <source>
        <dbReference type="ARBA" id="ARBA00000077"/>
    </source>
</evidence>
<dbReference type="EMBL" id="GBHO01043251">
    <property type="protein sequence ID" value="JAG00353.1"/>
    <property type="molecule type" value="Transcribed_RNA"/>
</dbReference>
<evidence type="ECO:0000256" key="7">
    <source>
        <dbReference type="ARBA" id="ARBA00022801"/>
    </source>
</evidence>
<dbReference type="InterPro" id="IPR050092">
    <property type="entry name" value="RNase_H"/>
</dbReference>
<dbReference type="Pfam" id="PF00075">
    <property type="entry name" value="RNase_H"/>
    <property type="match status" value="1"/>
</dbReference>
<dbReference type="GO" id="GO:0004523">
    <property type="term" value="F:RNA-DNA hybrid ribonuclease activity"/>
    <property type="evidence" value="ECO:0007669"/>
    <property type="project" value="UniProtKB-EC"/>
</dbReference>
<evidence type="ECO:0000256" key="5">
    <source>
        <dbReference type="ARBA" id="ARBA00022723"/>
    </source>
</evidence>
<dbReference type="PROSITE" id="PS50879">
    <property type="entry name" value="RNASE_H_1"/>
    <property type="match status" value="1"/>
</dbReference>
<protein>
    <recommendedName>
        <fullName evidence="3">ribonuclease H</fullName>
        <ecNumber evidence="3">3.1.26.4</ecNumber>
    </recommendedName>
</protein>
<dbReference type="AlphaFoldDB" id="A0A0A9W1L9"/>